<keyword evidence="3" id="KW-1185">Reference proteome</keyword>
<dbReference type="AlphaFoldDB" id="A0A9N9A4U7"/>
<comment type="caution">
    <text evidence="2">The sequence shown here is derived from an EMBL/GenBank/DDBJ whole genome shotgun (WGS) entry which is preliminary data.</text>
</comment>
<dbReference type="EMBL" id="CAJVPS010000953">
    <property type="protein sequence ID" value="CAG8516870.1"/>
    <property type="molecule type" value="Genomic_DNA"/>
</dbReference>
<feature type="compositionally biased region" description="Low complexity" evidence="1">
    <location>
        <begin position="119"/>
        <end position="185"/>
    </location>
</feature>
<proteinExistence type="predicted"/>
<evidence type="ECO:0000256" key="1">
    <source>
        <dbReference type="SAM" id="MobiDB-lite"/>
    </source>
</evidence>
<evidence type="ECO:0000313" key="2">
    <source>
        <dbReference type="EMBL" id="CAG8516870.1"/>
    </source>
</evidence>
<protein>
    <submittedName>
        <fullName evidence="2">3389_t:CDS:1</fullName>
    </submittedName>
</protein>
<accession>A0A9N9A4U7</accession>
<name>A0A9N9A4U7_9GLOM</name>
<sequence length="235" mass="25621">MYDRVALTDGRQTASSTFGYSVPNYRYQSDIQGFLTVVTTSQNMANYIDPTIQTFYNFIPEVSCFATNPVVPVQVCRKKAPLQNPQFLCKAITNPTSQMLQVELWLGWASYDAEPPQLNYNTSNNTGNTNSQNNNSTDNNGGGIPVNNPPISSIPISSGNTSPLPSGTNGNNSPNQVVNNGNSNSITSNVPSFTSKNDGIINLRPIDPIIFVTTAQKLKDIHNHTKVSEKFILSL</sequence>
<gene>
    <name evidence="2" type="ORF">ALEPTO_LOCUS4263</name>
</gene>
<dbReference type="Proteomes" id="UP000789508">
    <property type="component" value="Unassembled WGS sequence"/>
</dbReference>
<evidence type="ECO:0000313" key="3">
    <source>
        <dbReference type="Proteomes" id="UP000789508"/>
    </source>
</evidence>
<reference evidence="2" key="1">
    <citation type="submission" date="2021-06" db="EMBL/GenBank/DDBJ databases">
        <authorList>
            <person name="Kallberg Y."/>
            <person name="Tangrot J."/>
            <person name="Rosling A."/>
        </authorList>
    </citation>
    <scope>NUCLEOTIDE SEQUENCE</scope>
    <source>
        <strain evidence="2">FL130A</strain>
    </source>
</reference>
<feature type="region of interest" description="Disordered" evidence="1">
    <location>
        <begin position="117"/>
        <end position="190"/>
    </location>
</feature>
<organism evidence="2 3">
    <name type="scientific">Ambispora leptoticha</name>
    <dbReference type="NCBI Taxonomy" id="144679"/>
    <lineage>
        <taxon>Eukaryota</taxon>
        <taxon>Fungi</taxon>
        <taxon>Fungi incertae sedis</taxon>
        <taxon>Mucoromycota</taxon>
        <taxon>Glomeromycotina</taxon>
        <taxon>Glomeromycetes</taxon>
        <taxon>Archaeosporales</taxon>
        <taxon>Ambisporaceae</taxon>
        <taxon>Ambispora</taxon>
    </lineage>
</organism>